<sequence>MSSQPTRKSRLKTYVVCLLAAAFFWLMNALNKDNYSMRLDYPVRFDYNDSIYVPVQPLPQTVSVNVSGEGWKLLRKSWLSRNAAPVEYRVNNPLRATVINSISLTDQIAEHFPDLRVNYVVADTFELGFERKVSRIIPLRVDSLGIDMRDGYVVSSFINVSPSLISVEGPASLVNSYPSTLYIRIPTRRIQNNYDESLRIPIQPHPLVQLSHSDVYVSFEVAQVLRPIPAEAPPL</sequence>
<evidence type="ECO:0000313" key="1">
    <source>
        <dbReference type="EMBL" id="MBB5286497.1"/>
    </source>
</evidence>
<dbReference type="Proteomes" id="UP000557307">
    <property type="component" value="Unassembled WGS sequence"/>
</dbReference>
<dbReference type="InterPro" id="IPR053154">
    <property type="entry name" value="c-di-AMP_regulator"/>
</dbReference>
<organism evidence="1 2">
    <name type="scientific">Rhabdobacter roseus</name>
    <dbReference type="NCBI Taxonomy" id="1655419"/>
    <lineage>
        <taxon>Bacteria</taxon>
        <taxon>Pseudomonadati</taxon>
        <taxon>Bacteroidota</taxon>
        <taxon>Cytophagia</taxon>
        <taxon>Cytophagales</taxon>
        <taxon>Cytophagaceae</taxon>
        <taxon>Rhabdobacter</taxon>
    </lineage>
</organism>
<gene>
    <name evidence="1" type="ORF">HNQ92_004658</name>
</gene>
<dbReference type="RefSeq" id="WP_343063036.1">
    <property type="nucleotide sequence ID" value="NZ_JACHGF010000010.1"/>
</dbReference>
<comment type="caution">
    <text evidence="1">The sequence shown here is derived from an EMBL/GenBank/DDBJ whole genome shotgun (WGS) entry which is preliminary data.</text>
</comment>
<reference evidence="1 2" key="1">
    <citation type="submission" date="2020-08" db="EMBL/GenBank/DDBJ databases">
        <title>Genomic Encyclopedia of Type Strains, Phase IV (KMG-IV): sequencing the most valuable type-strain genomes for metagenomic binning, comparative biology and taxonomic classification.</title>
        <authorList>
            <person name="Goeker M."/>
        </authorList>
    </citation>
    <scope>NUCLEOTIDE SEQUENCE [LARGE SCALE GENOMIC DNA]</scope>
    <source>
        <strain evidence="1 2">DSM 105074</strain>
    </source>
</reference>
<protein>
    <submittedName>
        <fullName evidence="1">YbbR domain-containing protein</fullName>
    </submittedName>
</protein>
<dbReference type="PANTHER" id="PTHR37804:SF1">
    <property type="entry name" value="CDAA REGULATORY PROTEIN CDAR"/>
    <property type="match status" value="1"/>
</dbReference>
<dbReference type="EMBL" id="JACHGF010000010">
    <property type="protein sequence ID" value="MBB5286497.1"/>
    <property type="molecule type" value="Genomic_DNA"/>
</dbReference>
<evidence type="ECO:0000313" key="2">
    <source>
        <dbReference type="Proteomes" id="UP000557307"/>
    </source>
</evidence>
<proteinExistence type="predicted"/>
<dbReference type="PANTHER" id="PTHR37804">
    <property type="entry name" value="CDAA REGULATORY PROTEIN CDAR"/>
    <property type="match status" value="1"/>
</dbReference>
<accession>A0A840TY55</accession>
<name>A0A840TY55_9BACT</name>
<dbReference type="AlphaFoldDB" id="A0A840TY55"/>
<keyword evidence="2" id="KW-1185">Reference proteome</keyword>